<dbReference type="Gramene" id="Pp3c16_5160V3.1">
    <property type="protein sequence ID" value="Pp3c16_5160V3.1"/>
    <property type="gene ID" value="Pp3c16_5160"/>
</dbReference>
<dbReference type="GeneID" id="112293835"/>
<evidence type="ECO:0008006" key="8">
    <source>
        <dbReference type="Google" id="ProtNLM"/>
    </source>
</evidence>
<sequence>MAVAMLGESSRHLRSLRHFSYAGSRNFAALGLGELQVGAEKVIILEKVPLSNLPWPKKRGQIVKAERLWRKFFSDPSQWADVRAQKVKSKQPDWIHMKTKERLWMKSASNPAWVRKKLAAISPGRASPDGIINVENDEVVAGDHVLQESETIKTMEMQTRAPHAERFDDVSTGTSYPMKKPRIRTVVRGDDSIRELCLNGRPKHALHVLDKRGVDPGSYAYVCLLRRCTNIKDLAEGKYVHAHMENSGFVPSTFVLNALLNMYMKCGSITDARQVFDNMRERDMFTWTMMLTGYARLGHLEEAYRVYEQMLEERLPLDGVTFTTILSVCASLRSLEKGKKVHCDMIKAGIHSDRILGNTLIDMYAKCGNIRQGHTMFTEMKDRDVVTWNIIIAGAARNGYFDEAFELFEAMREAGLKPDKVTYVCVLNVCSSLEQGRILHSYIIEAGLELDLWVGTALLNMYSNCRSLEDALQIFEKLPERNLVTWTSVIAAYAQAGIPEKAWIFYEKMLKEGIVADKFAYTTVLHVCATMGDLEKGKQVHDHMVKSGIATDQILDSTLIDMYAKCGRTDIAHQLLEIMDERDVVSYTALIVGHVRQGRFQEALQTFSSMQRDGVLPNTVTFVGVLKACTGLGSLVEGRRIHASIIKAGLAQDSSLKYALADMYAKCSSWTDAQEVGAYA</sequence>
<dbReference type="EMBL" id="ABEU02000016">
    <property type="protein sequence ID" value="PNR37379.1"/>
    <property type="molecule type" value="Genomic_DNA"/>
</dbReference>
<evidence type="ECO:0000313" key="5">
    <source>
        <dbReference type="EMBL" id="PNR37379.1"/>
    </source>
</evidence>
<gene>
    <name evidence="6" type="primary">LOC112293835</name>
    <name evidence="5" type="ORF">PHYPA_020488</name>
</gene>
<dbReference type="FunFam" id="1.25.40.10:FF:000031">
    <property type="entry name" value="Pentatricopeptide repeat-containing protein mitochondrial"/>
    <property type="match status" value="1"/>
</dbReference>
<evidence type="ECO:0000256" key="1">
    <source>
        <dbReference type="ARBA" id="ARBA00006643"/>
    </source>
</evidence>
<dbReference type="PaxDb" id="3218-PP1S15_448V6.1"/>
<dbReference type="RefSeq" id="XP_073395990.1">
    <property type="nucleotide sequence ID" value="XM_073539889.1"/>
</dbReference>
<dbReference type="PANTHER" id="PTHR24015">
    <property type="entry name" value="OS07G0578800 PROTEIN-RELATED"/>
    <property type="match status" value="1"/>
</dbReference>
<dbReference type="Proteomes" id="UP000006727">
    <property type="component" value="Chromosome 16"/>
</dbReference>
<reference evidence="6" key="3">
    <citation type="submission" date="2020-12" db="UniProtKB">
        <authorList>
            <consortium name="EnsemblPlants"/>
        </authorList>
    </citation>
    <scope>IDENTIFICATION</scope>
</reference>
<feature type="repeat" description="PPR" evidence="4">
    <location>
        <begin position="517"/>
        <end position="551"/>
    </location>
</feature>
<feature type="repeat" description="PPR" evidence="4">
    <location>
        <begin position="583"/>
        <end position="617"/>
    </location>
</feature>
<evidence type="ECO:0000256" key="2">
    <source>
        <dbReference type="ARBA" id="ARBA00022737"/>
    </source>
</evidence>
<dbReference type="PANTHER" id="PTHR24015:SF548">
    <property type="entry name" value="OS08G0340900 PROTEIN"/>
    <property type="match status" value="1"/>
</dbReference>
<dbReference type="PROSITE" id="PS51375">
    <property type="entry name" value="PPR"/>
    <property type="match status" value="7"/>
</dbReference>
<organism evidence="5">
    <name type="scientific">Physcomitrium patens</name>
    <name type="common">Spreading-leaved earth moss</name>
    <name type="synonym">Physcomitrella patens</name>
    <dbReference type="NCBI Taxonomy" id="3218"/>
    <lineage>
        <taxon>Eukaryota</taxon>
        <taxon>Viridiplantae</taxon>
        <taxon>Streptophyta</taxon>
        <taxon>Embryophyta</taxon>
        <taxon>Bryophyta</taxon>
        <taxon>Bryophytina</taxon>
        <taxon>Bryopsida</taxon>
        <taxon>Funariidae</taxon>
        <taxon>Funariales</taxon>
        <taxon>Funariaceae</taxon>
        <taxon>Physcomitrium</taxon>
    </lineage>
</organism>
<dbReference type="NCBIfam" id="TIGR00756">
    <property type="entry name" value="PPR"/>
    <property type="match status" value="8"/>
</dbReference>
<dbReference type="RefSeq" id="XP_073395989.1">
    <property type="nucleotide sequence ID" value="XM_073539888.1"/>
</dbReference>
<dbReference type="InterPro" id="IPR002885">
    <property type="entry name" value="PPR_rpt"/>
</dbReference>
<dbReference type="GO" id="GO:0009451">
    <property type="term" value="P:RNA modification"/>
    <property type="evidence" value="ECO:0000318"/>
    <property type="project" value="GO_Central"/>
</dbReference>
<comment type="similarity">
    <text evidence="1">Belongs to the PPR family. PCMP-H subfamily.</text>
</comment>
<dbReference type="RefSeq" id="XP_024399509.1">
    <property type="nucleotide sequence ID" value="XM_024543741.2"/>
</dbReference>
<keyword evidence="3" id="KW-0809">Transit peptide</keyword>
<proteinExistence type="inferred from homology"/>
<dbReference type="InterPro" id="IPR011990">
    <property type="entry name" value="TPR-like_helical_dom_sf"/>
</dbReference>
<dbReference type="GO" id="GO:0003723">
    <property type="term" value="F:RNA binding"/>
    <property type="evidence" value="ECO:0000318"/>
    <property type="project" value="GO_Central"/>
</dbReference>
<dbReference type="Gene3D" id="1.25.40.10">
    <property type="entry name" value="Tetratricopeptide repeat domain"/>
    <property type="match status" value="4"/>
</dbReference>
<feature type="repeat" description="PPR" evidence="4">
    <location>
        <begin position="252"/>
        <end position="282"/>
    </location>
</feature>
<dbReference type="Pfam" id="PF13041">
    <property type="entry name" value="PPR_2"/>
    <property type="match status" value="4"/>
</dbReference>
<feature type="repeat" description="PPR" evidence="4">
    <location>
        <begin position="384"/>
        <end position="418"/>
    </location>
</feature>
<dbReference type="Pfam" id="PF13812">
    <property type="entry name" value="PPR_3"/>
    <property type="match status" value="1"/>
</dbReference>
<name>A0A2K1J781_PHYPA</name>
<dbReference type="RefSeq" id="XP_024399510.1">
    <property type="nucleotide sequence ID" value="XM_024543742.2"/>
</dbReference>
<reference evidence="5 7" key="1">
    <citation type="journal article" date="2008" name="Science">
        <title>The Physcomitrella genome reveals evolutionary insights into the conquest of land by plants.</title>
        <authorList>
            <person name="Rensing S."/>
            <person name="Lang D."/>
            <person name="Zimmer A."/>
            <person name="Terry A."/>
            <person name="Salamov A."/>
            <person name="Shapiro H."/>
            <person name="Nishiyama T."/>
            <person name="Perroud P.-F."/>
            <person name="Lindquist E."/>
            <person name="Kamisugi Y."/>
            <person name="Tanahashi T."/>
            <person name="Sakakibara K."/>
            <person name="Fujita T."/>
            <person name="Oishi K."/>
            <person name="Shin-I T."/>
            <person name="Kuroki Y."/>
            <person name="Toyoda A."/>
            <person name="Suzuki Y."/>
            <person name="Hashimoto A."/>
            <person name="Yamaguchi K."/>
            <person name="Sugano A."/>
            <person name="Kohara Y."/>
            <person name="Fujiyama A."/>
            <person name="Anterola A."/>
            <person name="Aoki S."/>
            <person name="Ashton N."/>
            <person name="Barbazuk W.B."/>
            <person name="Barker E."/>
            <person name="Bennetzen J."/>
            <person name="Bezanilla M."/>
            <person name="Blankenship R."/>
            <person name="Cho S.H."/>
            <person name="Dutcher S."/>
            <person name="Estelle M."/>
            <person name="Fawcett J.A."/>
            <person name="Gundlach H."/>
            <person name="Hanada K."/>
            <person name="Heyl A."/>
            <person name="Hicks K.A."/>
            <person name="Hugh J."/>
            <person name="Lohr M."/>
            <person name="Mayer K."/>
            <person name="Melkozernov A."/>
            <person name="Murata T."/>
            <person name="Nelson D."/>
            <person name="Pils B."/>
            <person name="Prigge M."/>
            <person name="Reiss B."/>
            <person name="Renner T."/>
            <person name="Rombauts S."/>
            <person name="Rushton P."/>
            <person name="Sanderfoot A."/>
            <person name="Schween G."/>
            <person name="Shiu S.-H."/>
            <person name="Stueber K."/>
            <person name="Theodoulou F.L."/>
            <person name="Tu H."/>
            <person name="Van de Peer Y."/>
            <person name="Verrier P.J."/>
            <person name="Waters E."/>
            <person name="Wood A."/>
            <person name="Yang L."/>
            <person name="Cove D."/>
            <person name="Cuming A."/>
            <person name="Hasebe M."/>
            <person name="Lucas S."/>
            <person name="Mishler D.B."/>
            <person name="Reski R."/>
            <person name="Grigoriev I."/>
            <person name="Quatrano R.S."/>
            <person name="Boore J.L."/>
        </authorList>
    </citation>
    <scope>NUCLEOTIDE SEQUENCE [LARGE SCALE GENOMIC DNA]</scope>
    <source>
        <strain evidence="6 7">cv. Gransden 2004</strain>
    </source>
</reference>
<evidence type="ECO:0000256" key="4">
    <source>
        <dbReference type="PROSITE-ProRule" id="PRU00708"/>
    </source>
</evidence>
<keyword evidence="2" id="KW-0677">Repeat</keyword>
<dbReference type="RefSeq" id="XP_024399512.1">
    <property type="nucleotide sequence ID" value="XM_024543744.2"/>
</dbReference>
<accession>A0A2K1J781</accession>
<feature type="repeat" description="PPR" evidence="4">
    <location>
        <begin position="283"/>
        <end position="317"/>
    </location>
</feature>
<evidence type="ECO:0000313" key="6">
    <source>
        <dbReference type="EnsemblPlants" id="Pp3c16_5160V3.1"/>
    </source>
</evidence>
<dbReference type="InterPro" id="IPR046960">
    <property type="entry name" value="PPR_At4g14850-like_plant"/>
</dbReference>
<feature type="repeat" description="PPR" evidence="4">
    <location>
        <begin position="482"/>
        <end position="516"/>
    </location>
</feature>
<dbReference type="OrthoDB" id="185373at2759"/>
<dbReference type="OMA" id="HAHMENS"/>
<dbReference type="FunFam" id="1.25.40.10:FF:000488">
    <property type="entry name" value="Pentatricopeptide repeat-containing protein, mitochondrial"/>
    <property type="match status" value="1"/>
</dbReference>
<dbReference type="FunFam" id="1.25.40.10:FF:000073">
    <property type="entry name" value="Pentatricopeptide repeat-containing protein chloroplastic"/>
    <property type="match status" value="1"/>
</dbReference>
<dbReference type="FunFam" id="1.25.40.10:FF:000344">
    <property type="entry name" value="Pentatricopeptide repeat-containing protein"/>
    <property type="match status" value="1"/>
</dbReference>
<evidence type="ECO:0000256" key="3">
    <source>
        <dbReference type="ARBA" id="ARBA00022946"/>
    </source>
</evidence>
<dbReference type="RefSeq" id="XP_024399511.1">
    <property type="nucleotide sequence ID" value="XM_024543743.2"/>
</dbReference>
<reference evidence="5 7" key="2">
    <citation type="journal article" date="2018" name="Plant J.">
        <title>The Physcomitrella patens chromosome-scale assembly reveals moss genome structure and evolution.</title>
        <authorList>
            <person name="Lang D."/>
            <person name="Ullrich K.K."/>
            <person name="Murat F."/>
            <person name="Fuchs J."/>
            <person name="Jenkins J."/>
            <person name="Haas F.B."/>
            <person name="Piednoel M."/>
            <person name="Gundlach H."/>
            <person name="Van Bel M."/>
            <person name="Meyberg R."/>
            <person name="Vives C."/>
            <person name="Morata J."/>
            <person name="Symeonidi A."/>
            <person name="Hiss M."/>
            <person name="Muchero W."/>
            <person name="Kamisugi Y."/>
            <person name="Saleh O."/>
            <person name="Blanc G."/>
            <person name="Decker E.L."/>
            <person name="van Gessel N."/>
            <person name="Grimwood J."/>
            <person name="Hayes R.D."/>
            <person name="Graham S.W."/>
            <person name="Gunter L.E."/>
            <person name="McDaniel S.F."/>
            <person name="Hoernstein S.N.W."/>
            <person name="Larsson A."/>
            <person name="Li F.W."/>
            <person name="Perroud P.F."/>
            <person name="Phillips J."/>
            <person name="Ranjan P."/>
            <person name="Rokshar D.S."/>
            <person name="Rothfels C.J."/>
            <person name="Schneider L."/>
            <person name="Shu S."/>
            <person name="Stevenson D.W."/>
            <person name="Thummler F."/>
            <person name="Tillich M."/>
            <person name="Villarreal Aguilar J.C."/>
            <person name="Widiez T."/>
            <person name="Wong G.K."/>
            <person name="Wymore A."/>
            <person name="Zhang Y."/>
            <person name="Zimmer A.D."/>
            <person name="Quatrano R.S."/>
            <person name="Mayer K.F.X."/>
            <person name="Goodstein D."/>
            <person name="Casacuberta J.M."/>
            <person name="Vandepoele K."/>
            <person name="Reski R."/>
            <person name="Cuming A.C."/>
            <person name="Tuskan G.A."/>
            <person name="Maumus F."/>
            <person name="Salse J."/>
            <person name="Schmutz J."/>
            <person name="Rensing S.A."/>
        </authorList>
    </citation>
    <scope>NUCLEOTIDE SEQUENCE [LARGE SCALE GENOMIC DNA]</scope>
    <source>
        <strain evidence="6 7">cv. Gransden 2004</strain>
    </source>
</reference>
<keyword evidence="7" id="KW-1185">Reference proteome</keyword>
<dbReference type="Gramene" id="Pp3c16_5160V3.2">
    <property type="protein sequence ID" value="Pp3c16_5160V3.2"/>
    <property type="gene ID" value="Pp3c16_5160"/>
</dbReference>
<dbReference type="EnsemblPlants" id="Pp3c16_5160V3.2">
    <property type="protein sequence ID" value="Pp3c16_5160V3.2"/>
    <property type="gene ID" value="Pp3c16_5160"/>
</dbReference>
<protein>
    <recommendedName>
        <fullName evidence="8">Pentatricopeptide repeat protein</fullName>
    </recommendedName>
</protein>
<dbReference type="AlphaFoldDB" id="A0A2K1J781"/>
<dbReference type="EnsemblPlants" id="Pp3c16_5160V3.1">
    <property type="protein sequence ID" value="Pp3c16_5160V3.1"/>
    <property type="gene ID" value="Pp3c16_5160"/>
</dbReference>
<feature type="repeat" description="PPR" evidence="4">
    <location>
        <begin position="318"/>
        <end position="352"/>
    </location>
</feature>
<evidence type="ECO:0000313" key="7">
    <source>
        <dbReference type="Proteomes" id="UP000006727"/>
    </source>
</evidence>